<gene>
    <name evidence="2" type="ORF">C8J26_3107</name>
</gene>
<reference evidence="2 3" key="1">
    <citation type="submission" date="2018-04" db="EMBL/GenBank/DDBJ databases">
        <title>Genomic Encyclopedia of Type Strains, Phase III (KMG-III): the genomes of soil and plant-associated and newly described type strains.</title>
        <authorList>
            <person name="Whitman W."/>
        </authorList>
    </citation>
    <scope>NUCLEOTIDE SEQUENCE [LARGE SCALE GENOMIC DNA]</scope>
    <source>
        <strain evidence="2 3">MA101b</strain>
    </source>
</reference>
<accession>A0A2T5GJ68</accession>
<keyword evidence="3" id="KW-1185">Reference proteome</keyword>
<sequence length="171" mass="18458">MRHHTLSAAIAVAMLSCTSGSASSVQGVVSGIYELDTARSDNAFKVIDSATATISDDKRPRVRMRLRKSIAVNRIRISTAGGRVGLAYDAKTPIVVWIGGNPITWKLIPELVFDVSVKADGGTVALTFRGDDSERTSKYHSVGHDLIENTTIISPLLSTPIVYKQVFKNIS</sequence>
<protein>
    <submittedName>
        <fullName evidence="2">Uncharacterized protein</fullName>
    </submittedName>
</protein>
<evidence type="ECO:0000313" key="3">
    <source>
        <dbReference type="Proteomes" id="UP000244189"/>
    </source>
</evidence>
<name>A0A2T5GJ68_9SPHN</name>
<dbReference type="Proteomes" id="UP000244189">
    <property type="component" value="Unassembled WGS sequence"/>
</dbReference>
<keyword evidence="1" id="KW-0732">Signal</keyword>
<dbReference type="EMBL" id="QAOG01000005">
    <property type="protein sequence ID" value="PTQ59363.1"/>
    <property type="molecule type" value="Genomic_DNA"/>
</dbReference>
<proteinExistence type="predicted"/>
<organism evidence="2 3">
    <name type="scientific">Sphingomonas aurantiaca</name>
    <dbReference type="NCBI Taxonomy" id="185949"/>
    <lineage>
        <taxon>Bacteria</taxon>
        <taxon>Pseudomonadati</taxon>
        <taxon>Pseudomonadota</taxon>
        <taxon>Alphaproteobacteria</taxon>
        <taxon>Sphingomonadales</taxon>
        <taxon>Sphingomonadaceae</taxon>
        <taxon>Sphingomonas</taxon>
    </lineage>
</organism>
<feature type="signal peptide" evidence="1">
    <location>
        <begin position="1"/>
        <end position="24"/>
    </location>
</feature>
<evidence type="ECO:0000313" key="2">
    <source>
        <dbReference type="EMBL" id="PTQ59363.1"/>
    </source>
</evidence>
<comment type="caution">
    <text evidence="2">The sequence shown here is derived from an EMBL/GenBank/DDBJ whole genome shotgun (WGS) entry which is preliminary data.</text>
</comment>
<evidence type="ECO:0000256" key="1">
    <source>
        <dbReference type="SAM" id="SignalP"/>
    </source>
</evidence>
<dbReference type="AlphaFoldDB" id="A0A2T5GJ68"/>
<dbReference type="RefSeq" id="WP_146168859.1">
    <property type="nucleotide sequence ID" value="NZ_QAOG01000005.1"/>
</dbReference>
<feature type="chain" id="PRO_5015613679" evidence="1">
    <location>
        <begin position="25"/>
        <end position="171"/>
    </location>
</feature>
<dbReference type="PROSITE" id="PS51257">
    <property type="entry name" value="PROKAR_LIPOPROTEIN"/>
    <property type="match status" value="1"/>
</dbReference>